<dbReference type="InterPro" id="IPR006439">
    <property type="entry name" value="HAD-SF_hydro_IA"/>
</dbReference>
<comment type="catalytic activity">
    <reaction evidence="1">
        <text>2-phosphoglycolate + H2O = glycolate + phosphate</text>
        <dbReference type="Rhea" id="RHEA:14369"/>
        <dbReference type="ChEBI" id="CHEBI:15377"/>
        <dbReference type="ChEBI" id="CHEBI:29805"/>
        <dbReference type="ChEBI" id="CHEBI:43474"/>
        <dbReference type="ChEBI" id="CHEBI:58033"/>
        <dbReference type="EC" id="3.1.3.18"/>
    </reaction>
</comment>
<dbReference type="InterPro" id="IPR023214">
    <property type="entry name" value="HAD_sf"/>
</dbReference>
<dbReference type="RefSeq" id="WP_340360857.1">
    <property type="nucleotide sequence ID" value="NZ_JBBKZU010000022.1"/>
</dbReference>
<name>A0ABU8VPU1_9BURK</name>
<dbReference type="PRINTS" id="PR00413">
    <property type="entry name" value="HADHALOGNASE"/>
</dbReference>
<evidence type="ECO:0000313" key="6">
    <source>
        <dbReference type="Proteomes" id="UP001365846"/>
    </source>
</evidence>
<dbReference type="InterPro" id="IPR050155">
    <property type="entry name" value="HAD-like_hydrolase_sf"/>
</dbReference>
<keyword evidence="6" id="KW-1185">Reference proteome</keyword>
<reference evidence="5 6" key="1">
    <citation type="submission" date="2024-03" db="EMBL/GenBank/DDBJ databases">
        <title>Novel species of the genus Variovorax.</title>
        <authorList>
            <person name="Liu Q."/>
            <person name="Xin Y.-H."/>
        </authorList>
    </citation>
    <scope>NUCLEOTIDE SEQUENCE [LARGE SCALE GENOMIC DNA]</scope>
    <source>
        <strain evidence="5 6">KACC 18899</strain>
    </source>
</reference>
<dbReference type="Pfam" id="PF00702">
    <property type="entry name" value="Hydrolase"/>
    <property type="match status" value="1"/>
</dbReference>
<dbReference type="EC" id="3.1.3.18" evidence="4"/>
<evidence type="ECO:0000256" key="1">
    <source>
        <dbReference type="ARBA" id="ARBA00000830"/>
    </source>
</evidence>
<dbReference type="SFLD" id="SFLDG01129">
    <property type="entry name" value="C1.5:_HAD__Beta-PGM__Phosphata"/>
    <property type="match status" value="1"/>
</dbReference>
<comment type="pathway">
    <text evidence="2">Organic acid metabolism; glycolate biosynthesis; glycolate from 2-phosphoglycolate: step 1/1.</text>
</comment>
<keyword evidence="5" id="KW-0378">Hydrolase</keyword>
<proteinExistence type="inferred from homology"/>
<dbReference type="InterPro" id="IPR036412">
    <property type="entry name" value="HAD-like_sf"/>
</dbReference>
<dbReference type="NCBIfam" id="TIGR01549">
    <property type="entry name" value="HAD-SF-IA-v1"/>
    <property type="match status" value="1"/>
</dbReference>
<dbReference type="Gene3D" id="3.40.50.1000">
    <property type="entry name" value="HAD superfamily/HAD-like"/>
    <property type="match status" value="1"/>
</dbReference>
<dbReference type="SFLD" id="SFLDG01135">
    <property type="entry name" value="C1.5.6:_HAD__Beta-PGM__Phospha"/>
    <property type="match status" value="1"/>
</dbReference>
<sequence length="227" mass="23425">MKAIRAIAFDLDGTLVDSAGGVANALNAALADATLAPFDVATVRGWIGDGPDALIARALRASDLPELRVAGLMGRVRRGFDAATLEAPFAHCSIFEGIEALLEDLAPSLPLAVVTNKPTVLARAVLEGAGLLHRFSSVHGADMATQRKPSPWLIEQAARALAAKPADMLMVGDASTDMQAALAAGCKGAWAAWGYGQPASGPAAVCWHLDTPADLIALLTSARAQCH</sequence>
<dbReference type="SFLD" id="SFLDS00003">
    <property type="entry name" value="Haloacid_Dehalogenase"/>
    <property type="match status" value="1"/>
</dbReference>
<evidence type="ECO:0000256" key="4">
    <source>
        <dbReference type="ARBA" id="ARBA00013078"/>
    </source>
</evidence>
<dbReference type="Proteomes" id="UP001365846">
    <property type="component" value="Unassembled WGS sequence"/>
</dbReference>
<comment type="caution">
    <text evidence="5">The sequence shown here is derived from an EMBL/GenBank/DDBJ whole genome shotgun (WGS) entry which is preliminary data.</text>
</comment>
<accession>A0ABU8VPU1</accession>
<dbReference type="GO" id="GO:0016787">
    <property type="term" value="F:hydrolase activity"/>
    <property type="evidence" value="ECO:0007669"/>
    <property type="project" value="UniProtKB-KW"/>
</dbReference>
<evidence type="ECO:0000313" key="5">
    <source>
        <dbReference type="EMBL" id="MEJ8815658.1"/>
    </source>
</evidence>
<dbReference type="PANTHER" id="PTHR43434">
    <property type="entry name" value="PHOSPHOGLYCOLATE PHOSPHATASE"/>
    <property type="match status" value="1"/>
</dbReference>
<protein>
    <recommendedName>
        <fullName evidence="4">phosphoglycolate phosphatase</fullName>
        <ecNumber evidence="4">3.1.3.18</ecNumber>
    </recommendedName>
</protein>
<gene>
    <name evidence="5" type="ORF">WKW77_31660</name>
</gene>
<comment type="similarity">
    <text evidence="3">Belongs to the HAD-like hydrolase superfamily. CbbY/CbbZ/Gph/YieH family.</text>
</comment>
<dbReference type="Gene3D" id="1.10.150.240">
    <property type="entry name" value="Putative phosphatase, domain 2"/>
    <property type="match status" value="1"/>
</dbReference>
<organism evidence="5 6">
    <name type="scientific">Variovorax ureilyticus</name>
    <dbReference type="NCBI Taxonomy" id="1836198"/>
    <lineage>
        <taxon>Bacteria</taxon>
        <taxon>Pseudomonadati</taxon>
        <taxon>Pseudomonadota</taxon>
        <taxon>Betaproteobacteria</taxon>
        <taxon>Burkholderiales</taxon>
        <taxon>Comamonadaceae</taxon>
        <taxon>Variovorax</taxon>
    </lineage>
</organism>
<dbReference type="SUPFAM" id="SSF56784">
    <property type="entry name" value="HAD-like"/>
    <property type="match status" value="1"/>
</dbReference>
<dbReference type="InterPro" id="IPR023198">
    <property type="entry name" value="PGP-like_dom2"/>
</dbReference>
<dbReference type="PANTHER" id="PTHR43434:SF1">
    <property type="entry name" value="PHOSPHOGLYCOLATE PHOSPHATASE"/>
    <property type="match status" value="1"/>
</dbReference>
<dbReference type="EMBL" id="JBBKZU010000022">
    <property type="protein sequence ID" value="MEJ8815658.1"/>
    <property type="molecule type" value="Genomic_DNA"/>
</dbReference>
<evidence type="ECO:0000256" key="2">
    <source>
        <dbReference type="ARBA" id="ARBA00004818"/>
    </source>
</evidence>
<evidence type="ECO:0000256" key="3">
    <source>
        <dbReference type="ARBA" id="ARBA00006171"/>
    </source>
</evidence>